<dbReference type="OrthoDB" id="9987011at2759"/>
<dbReference type="Proteomes" id="UP000654075">
    <property type="component" value="Unassembled WGS sequence"/>
</dbReference>
<dbReference type="EMBL" id="CAJNNW010000271">
    <property type="protein sequence ID" value="CAE8625362.1"/>
    <property type="molecule type" value="Genomic_DNA"/>
</dbReference>
<dbReference type="EMBL" id="CAJNNV010015834">
    <property type="protein sequence ID" value="CAE8603834.1"/>
    <property type="molecule type" value="Genomic_DNA"/>
</dbReference>
<accession>A0A813GGC9</accession>
<proteinExistence type="predicted"/>
<evidence type="ECO:0000313" key="5">
    <source>
        <dbReference type="Proteomes" id="UP000654075"/>
    </source>
</evidence>
<gene>
    <name evidence="2" type="ORF">PGLA1383_LOCUS22031</name>
    <name evidence="3" type="ORF">PGLA2088_LOCUS433</name>
</gene>
<dbReference type="AlphaFoldDB" id="A0A813GGC9"/>
<dbReference type="Proteomes" id="UP000626109">
    <property type="component" value="Unassembled WGS sequence"/>
</dbReference>
<sequence>MATTAPCFVLSKSVPLPGVLADRHKVCEFAHIHIECNPEWGWTSQQGGGRGSQHTTLAPRDAKRLIELRWAGWHPLSTTGHPLVLVYAPRDDAESELCLRLYAFPWLVIVSSKGLESSNYLLEDLVPGQVDMHATKAASFLQ</sequence>
<keyword evidence="5" id="KW-1185">Reference proteome</keyword>
<reference evidence="3" key="1">
    <citation type="submission" date="2021-02" db="EMBL/GenBank/DDBJ databases">
        <authorList>
            <person name="Dougan E. K."/>
            <person name="Rhodes N."/>
            <person name="Thang M."/>
            <person name="Chan C."/>
        </authorList>
    </citation>
    <scope>NUCLEOTIDE SEQUENCE</scope>
</reference>
<protein>
    <recommendedName>
        <fullName evidence="1">Luciferase domain-containing protein</fullName>
    </recommendedName>
</protein>
<name>A0A813GGC9_POLGL</name>
<dbReference type="InterPro" id="IPR040841">
    <property type="entry name" value="Luciferase_dom"/>
</dbReference>
<dbReference type="Pfam" id="PF17648">
    <property type="entry name" value="Luciferase"/>
    <property type="match status" value="1"/>
</dbReference>
<evidence type="ECO:0000313" key="3">
    <source>
        <dbReference type="EMBL" id="CAE8625362.1"/>
    </source>
</evidence>
<evidence type="ECO:0000313" key="4">
    <source>
        <dbReference type="Proteomes" id="UP000626109"/>
    </source>
</evidence>
<organism evidence="3 4">
    <name type="scientific">Polarella glacialis</name>
    <name type="common">Dinoflagellate</name>
    <dbReference type="NCBI Taxonomy" id="89957"/>
    <lineage>
        <taxon>Eukaryota</taxon>
        <taxon>Sar</taxon>
        <taxon>Alveolata</taxon>
        <taxon>Dinophyceae</taxon>
        <taxon>Suessiales</taxon>
        <taxon>Suessiaceae</taxon>
        <taxon>Polarella</taxon>
    </lineage>
</organism>
<evidence type="ECO:0000259" key="1">
    <source>
        <dbReference type="Pfam" id="PF17648"/>
    </source>
</evidence>
<evidence type="ECO:0000313" key="2">
    <source>
        <dbReference type="EMBL" id="CAE8603834.1"/>
    </source>
</evidence>
<feature type="domain" description="Luciferase" evidence="1">
    <location>
        <begin position="49"/>
        <end position="101"/>
    </location>
</feature>
<comment type="caution">
    <text evidence="3">The sequence shown here is derived from an EMBL/GenBank/DDBJ whole genome shotgun (WGS) entry which is preliminary data.</text>
</comment>